<dbReference type="GO" id="GO:0005615">
    <property type="term" value="C:extracellular space"/>
    <property type="evidence" value="ECO:0007669"/>
    <property type="project" value="TreeGrafter"/>
</dbReference>
<comment type="caution">
    <text evidence="9">The sequence shown here is derived from an EMBL/GenBank/DDBJ whole genome shotgun (WGS) entry which is preliminary data.</text>
</comment>
<dbReference type="SUPFAM" id="SSF52317">
    <property type="entry name" value="Class I glutamine amidotransferase-like"/>
    <property type="match status" value="1"/>
</dbReference>
<keyword evidence="3" id="KW-0645">Protease</keyword>
<feature type="domain" description="Peptidase M14" evidence="8">
    <location>
        <begin position="94"/>
        <end position="414"/>
    </location>
</feature>
<comment type="caution">
    <text evidence="7">Lacks conserved residue(s) required for the propagation of feature annotation.</text>
</comment>
<dbReference type="Pfam" id="PF00246">
    <property type="entry name" value="Peptidase_M14"/>
    <property type="match status" value="1"/>
</dbReference>
<keyword evidence="5" id="KW-0862">Zinc</keyword>
<dbReference type="Proteomes" id="UP000307362">
    <property type="component" value="Unassembled WGS sequence"/>
</dbReference>
<dbReference type="GO" id="GO:0004181">
    <property type="term" value="F:metallocarboxypeptidase activity"/>
    <property type="evidence" value="ECO:0007669"/>
    <property type="project" value="InterPro"/>
</dbReference>
<protein>
    <submittedName>
        <fullName evidence="9">Peptidase</fullName>
    </submittedName>
</protein>
<gene>
    <name evidence="9" type="ORF">CWB73_19970</name>
</gene>
<dbReference type="AlphaFoldDB" id="A0A5S3YP82"/>
<evidence type="ECO:0000313" key="9">
    <source>
        <dbReference type="EMBL" id="TMP77415.1"/>
    </source>
</evidence>
<dbReference type="PROSITE" id="PS52035">
    <property type="entry name" value="PEPTIDASE_M14"/>
    <property type="match status" value="1"/>
</dbReference>
<keyword evidence="4" id="KW-0378">Hydrolase</keyword>
<keyword evidence="6" id="KW-0482">Metalloprotease</keyword>
<dbReference type="EMBL" id="PNCM01000067">
    <property type="protein sequence ID" value="TMP77415.1"/>
    <property type="molecule type" value="Genomic_DNA"/>
</dbReference>
<evidence type="ECO:0000259" key="8">
    <source>
        <dbReference type="PROSITE" id="PS52035"/>
    </source>
</evidence>
<dbReference type="GO" id="GO:0006508">
    <property type="term" value="P:proteolysis"/>
    <property type="evidence" value="ECO:0007669"/>
    <property type="project" value="UniProtKB-KW"/>
</dbReference>
<evidence type="ECO:0000256" key="2">
    <source>
        <dbReference type="ARBA" id="ARBA00005988"/>
    </source>
</evidence>
<accession>A0A5S3YP82</accession>
<dbReference type="InterPro" id="IPR000834">
    <property type="entry name" value="Peptidase_M14"/>
</dbReference>
<evidence type="ECO:0000256" key="6">
    <source>
        <dbReference type="ARBA" id="ARBA00023049"/>
    </source>
</evidence>
<organism evidence="9 10">
    <name type="scientific">Pseudoalteromonas phenolica</name>
    <dbReference type="NCBI Taxonomy" id="161398"/>
    <lineage>
        <taxon>Bacteria</taxon>
        <taxon>Pseudomonadati</taxon>
        <taxon>Pseudomonadota</taxon>
        <taxon>Gammaproteobacteria</taxon>
        <taxon>Alteromonadales</taxon>
        <taxon>Pseudoalteromonadaceae</taxon>
        <taxon>Pseudoalteromonas</taxon>
    </lineage>
</organism>
<dbReference type="SUPFAM" id="SSF53187">
    <property type="entry name" value="Zn-dependent exopeptidases"/>
    <property type="match status" value="1"/>
</dbReference>
<dbReference type="InterPro" id="IPR029062">
    <property type="entry name" value="Class_I_gatase-like"/>
</dbReference>
<dbReference type="Gene3D" id="3.40.630.10">
    <property type="entry name" value="Zn peptidases"/>
    <property type="match status" value="1"/>
</dbReference>
<proteinExistence type="inferred from homology"/>
<evidence type="ECO:0000256" key="1">
    <source>
        <dbReference type="ARBA" id="ARBA00001947"/>
    </source>
</evidence>
<evidence type="ECO:0000256" key="4">
    <source>
        <dbReference type="ARBA" id="ARBA00022801"/>
    </source>
</evidence>
<comment type="cofactor">
    <cofactor evidence="1">
        <name>Zn(2+)</name>
        <dbReference type="ChEBI" id="CHEBI:29105"/>
    </cofactor>
</comment>
<evidence type="ECO:0000256" key="7">
    <source>
        <dbReference type="PROSITE-ProRule" id="PRU01379"/>
    </source>
</evidence>
<evidence type="ECO:0000256" key="3">
    <source>
        <dbReference type="ARBA" id="ARBA00022670"/>
    </source>
</evidence>
<dbReference type="PANTHER" id="PTHR11705">
    <property type="entry name" value="PROTEASE FAMILY M14 CARBOXYPEPTIDASE A,B"/>
    <property type="match status" value="1"/>
</dbReference>
<comment type="similarity">
    <text evidence="2 7">Belongs to the peptidase M14 family.</text>
</comment>
<name>A0A5S3YP82_9GAMM</name>
<reference evidence="10" key="2">
    <citation type="submission" date="2019-06" db="EMBL/GenBank/DDBJ databases">
        <title>Co-occurence of chitin degradation, pigmentation and bioactivity in marine Pseudoalteromonas.</title>
        <authorList>
            <person name="Sonnenschein E.C."/>
            <person name="Bech P.K."/>
        </authorList>
    </citation>
    <scope>NUCLEOTIDE SEQUENCE [LARGE SCALE GENOMIC DNA]</scope>
    <source>
        <strain evidence="10">S1189</strain>
    </source>
</reference>
<evidence type="ECO:0000313" key="10">
    <source>
        <dbReference type="Proteomes" id="UP000307362"/>
    </source>
</evidence>
<dbReference type="PANTHER" id="PTHR11705:SF143">
    <property type="entry name" value="SLL0236 PROTEIN"/>
    <property type="match status" value="1"/>
</dbReference>
<sequence>MSGVFVCDNVTFYGGKFSFVTQSKITTKVSIMRNKLLSLAIASTLVISSHASANMSLAPTELQGLNYKKSLVTGVLDANIPKPESILGFPVGQRAATPEQITEALKVWQKASDKIQLVEYARSHEGRPLHYLVISSPDNLAKVDSIKADLGKLANPINLSKQEEQRIIDRLPAVAWMAYSIHGNEGSGSDAALATIYKLIASKDQDIKSLLSDTVVIVDPLMNPDGRARFTKELQQRRGASPNIDTQSKLHTDAWATGRSNHYFFDLNRDFTLGVHPETRGIVQSINEWNPQLMIDAHEMGPMDSYLFGLARQPVNKNLSESSLKWGEIFEADQAQAFDDQKWPYYTGEWLENLYPGYSSYAAFRGTIHILYEQARIKEGGVMQHNGRIVSYAESVDKQYVSSIENLKTLAKHSKAIYRDFVKDKRQLISDNSPYADQSFAILPTKNKQRLAKFIDLMQLQGFEIHQTTKAIKVKKAKTQLGDIISSELPEGTLIIRNRQPQGRLISTMLEFDAKISNDVLVEERQRVLRDGSSLMYDATAWNITMMHGLEALTIPQHVTEHIRIFEPSDEEPFIIKKSGSIAYVVDGNNDASVGFAARLMERGVTTRVIDKSTVLDGVTLSRGSIVVSRYDNEFFDGDLDQVVEQTATEVKVTAQAIRSGLGNRDLPDIGGAHFRVLTQPRIAILSGNGINSLDFGTIWHSIDSNLGIRHSHLDSNRLSYTDLRRYNTLVIPTTRYSQLSKGELSTIKTWVEAGGTLVAIDGSAVPFTSKDAGLSRVRQIQDTLKEVEQYDISLQREWLAQQNSYAEIESIWSHDAATDINYPWKSGAKPKSEKELKKQYDWLAKFRPSGAIVAARTDQKHWLTFGSPEVIPVLISRNPVLMAKEGVRSAVRLGAYQEMSKSEWGKIVKQAKDKELDRKVGWSSLPDKQELKLRMSGLLWPEASKRIANSAYLTQERKGNGQVILFAGQPVFRGSTLATNRLLLNALVYGPGLGARQPVTNL</sequence>
<reference evidence="9 10" key="1">
    <citation type="submission" date="2017-12" db="EMBL/GenBank/DDBJ databases">
        <authorList>
            <person name="Paulsen S."/>
            <person name="Gram L.K."/>
        </authorList>
    </citation>
    <scope>NUCLEOTIDE SEQUENCE [LARGE SCALE GENOMIC DNA]</scope>
    <source>
        <strain evidence="9 10">S1189</strain>
    </source>
</reference>
<dbReference type="GO" id="GO:0008270">
    <property type="term" value="F:zinc ion binding"/>
    <property type="evidence" value="ECO:0007669"/>
    <property type="project" value="InterPro"/>
</dbReference>
<dbReference type="CDD" id="cd03143">
    <property type="entry name" value="A4_beta-galactosidase_middle_domain"/>
    <property type="match status" value="1"/>
</dbReference>
<evidence type="ECO:0000256" key="5">
    <source>
        <dbReference type="ARBA" id="ARBA00022833"/>
    </source>
</evidence>